<dbReference type="Proteomes" id="UP000270094">
    <property type="component" value="Unassembled WGS sequence"/>
</dbReference>
<evidence type="ECO:0000313" key="2">
    <source>
        <dbReference type="Proteomes" id="UP000270094"/>
    </source>
</evidence>
<reference evidence="1 2" key="1">
    <citation type="submission" date="2018-11" db="EMBL/GenBank/DDBJ databases">
        <authorList>
            <consortium name="Pathogen Informatics"/>
        </authorList>
    </citation>
    <scope>NUCLEOTIDE SEQUENCE [LARGE SCALE GENOMIC DNA]</scope>
</reference>
<keyword evidence="2" id="KW-1185">Reference proteome</keyword>
<dbReference type="EMBL" id="UYYB01132297">
    <property type="protein sequence ID" value="VDM84697.1"/>
    <property type="molecule type" value="Genomic_DNA"/>
</dbReference>
<dbReference type="AlphaFoldDB" id="A0A3P7K8I7"/>
<feature type="non-terminal residue" evidence="1">
    <location>
        <position position="124"/>
    </location>
</feature>
<gene>
    <name evidence="1" type="ORF">SVUK_LOCUS19695</name>
</gene>
<accession>A0A3P7K8I7</accession>
<dbReference type="OrthoDB" id="5843017at2759"/>
<organism evidence="1 2">
    <name type="scientific">Strongylus vulgaris</name>
    <name type="common">Blood worm</name>
    <dbReference type="NCBI Taxonomy" id="40348"/>
    <lineage>
        <taxon>Eukaryota</taxon>
        <taxon>Metazoa</taxon>
        <taxon>Ecdysozoa</taxon>
        <taxon>Nematoda</taxon>
        <taxon>Chromadorea</taxon>
        <taxon>Rhabditida</taxon>
        <taxon>Rhabditina</taxon>
        <taxon>Rhabditomorpha</taxon>
        <taxon>Strongyloidea</taxon>
        <taxon>Strongylidae</taxon>
        <taxon>Strongylus</taxon>
    </lineage>
</organism>
<protein>
    <submittedName>
        <fullName evidence="1">Uncharacterized protein</fullName>
    </submittedName>
</protein>
<name>A0A3P7K8I7_STRVU</name>
<sequence length="124" mass="13811">MLGIFKSTPRGDEAGCGEIIEADKKPKSLQLMFWNPDPKKQLDGYSKCSPENTIVVIRPTSMAAFRGDLNGCTLSGIEIKAQLNQTLTGYRICSEDTEEWTFKSQTNLVPIITYTRDTMWSVAA</sequence>
<evidence type="ECO:0000313" key="1">
    <source>
        <dbReference type="EMBL" id="VDM84697.1"/>
    </source>
</evidence>
<proteinExistence type="predicted"/>